<feature type="region of interest" description="Disordered" evidence="1">
    <location>
        <begin position="1"/>
        <end position="28"/>
    </location>
</feature>
<dbReference type="AlphaFoldDB" id="A0A2P4Y119"/>
<dbReference type="GO" id="GO:0003964">
    <property type="term" value="F:RNA-directed DNA polymerase activity"/>
    <property type="evidence" value="ECO:0007669"/>
    <property type="project" value="UniProtKB-KW"/>
</dbReference>
<dbReference type="EMBL" id="NCKW01006475">
    <property type="protein sequence ID" value="POM71505.1"/>
    <property type="molecule type" value="Genomic_DNA"/>
</dbReference>
<dbReference type="Proteomes" id="UP000237271">
    <property type="component" value="Unassembled WGS sequence"/>
</dbReference>
<evidence type="ECO:0000256" key="1">
    <source>
        <dbReference type="SAM" id="MobiDB-lite"/>
    </source>
</evidence>
<evidence type="ECO:0000313" key="3">
    <source>
        <dbReference type="Proteomes" id="UP000237271"/>
    </source>
</evidence>
<keyword evidence="3" id="KW-1185">Reference proteome</keyword>
<dbReference type="OrthoDB" id="104905at2759"/>
<accession>A0A2P4Y119</accession>
<reference evidence="2 3" key="1">
    <citation type="journal article" date="2017" name="Genome Biol. Evol.">
        <title>Phytophthora megakarya and P. palmivora, closely related causal agents of cacao black pod rot, underwent increases in genome sizes and gene numbers by different mechanisms.</title>
        <authorList>
            <person name="Ali S.S."/>
            <person name="Shao J."/>
            <person name="Lary D.J."/>
            <person name="Kronmiller B."/>
            <person name="Shen D."/>
            <person name="Strem M.D."/>
            <person name="Amoako-Attah I."/>
            <person name="Akrofi A.Y."/>
            <person name="Begoude B.A."/>
            <person name="Ten Hoopen G.M."/>
            <person name="Coulibaly K."/>
            <person name="Kebe B.I."/>
            <person name="Melnick R.L."/>
            <person name="Guiltinan M.J."/>
            <person name="Tyler B.M."/>
            <person name="Meinhardt L.W."/>
            <person name="Bailey B.A."/>
        </authorList>
    </citation>
    <scope>NUCLEOTIDE SEQUENCE [LARGE SCALE GENOMIC DNA]</scope>
    <source>
        <strain evidence="3">sbr112.9</strain>
    </source>
</reference>
<keyword evidence="2" id="KW-0548">Nucleotidyltransferase</keyword>
<feature type="compositionally biased region" description="Acidic residues" evidence="1">
    <location>
        <begin position="1"/>
        <end position="10"/>
    </location>
</feature>
<proteinExistence type="predicted"/>
<keyword evidence="2" id="KW-0808">Transferase</keyword>
<evidence type="ECO:0000313" key="2">
    <source>
        <dbReference type="EMBL" id="POM71505.1"/>
    </source>
</evidence>
<protein>
    <submittedName>
        <fullName evidence="2">Reverse transcriptase (RNA-dependent DNA polymerase) subfamily</fullName>
    </submittedName>
</protein>
<sequence>MDRMEADDDAPTPPEIPTLATPTHPDPLERRNVMAQMKLHAKRRYVTTWKAQQDQGRTVASHGGVGSAFLTRGNGLTDRDYRFAVAARLNQLPTRAVLKRRRQSTVTRCRVQGCPQQAETLGHIVNHCAANNPSIRARHDRVLDSIAAELRQVKRKGHVEVRVNRSLAQDPNSAQRPDLQLIDHDRKRVVLADLVVAFDADTAGHQATGLDAAHTTKLVKYTPMMRALQQRGWSTTLTAIANGSMGSVRRSN</sequence>
<keyword evidence="2" id="KW-0695">RNA-directed DNA polymerase</keyword>
<organism evidence="2 3">
    <name type="scientific">Phytophthora palmivora</name>
    <dbReference type="NCBI Taxonomy" id="4796"/>
    <lineage>
        <taxon>Eukaryota</taxon>
        <taxon>Sar</taxon>
        <taxon>Stramenopiles</taxon>
        <taxon>Oomycota</taxon>
        <taxon>Peronosporomycetes</taxon>
        <taxon>Peronosporales</taxon>
        <taxon>Peronosporaceae</taxon>
        <taxon>Phytophthora</taxon>
    </lineage>
</organism>
<name>A0A2P4Y119_9STRA</name>
<comment type="caution">
    <text evidence="2">The sequence shown here is derived from an EMBL/GenBank/DDBJ whole genome shotgun (WGS) entry which is preliminary data.</text>
</comment>
<gene>
    <name evidence="2" type="ORF">PHPALM_11924</name>
</gene>